<dbReference type="PROSITE" id="PS00901">
    <property type="entry name" value="CYS_SYNTHASE"/>
    <property type="match status" value="1"/>
</dbReference>
<reference evidence="6" key="1">
    <citation type="submission" date="2017-11" db="EMBL/GenBank/DDBJ databases">
        <title>Otitis media/interna in a cat caused by the recently described species Corynebacterium provencense.</title>
        <authorList>
            <person name="Kittl S."/>
            <person name="Brodard I."/>
            <person name="Rychener L."/>
            <person name="Jores J."/>
            <person name="Roosje P."/>
            <person name="Gobeli Brawand S."/>
        </authorList>
    </citation>
    <scope>NUCLEOTIDE SEQUENCE [LARGE SCALE GENOMIC DNA]</scope>
    <source>
        <strain evidence="6">17KM38</strain>
    </source>
</reference>
<evidence type="ECO:0000256" key="1">
    <source>
        <dbReference type="ARBA" id="ARBA00001933"/>
    </source>
</evidence>
<protein>
    <submittedName>
        <fullName evidence="5">Putative siderophore biosynthesis protein SbnA</fullName>
    </submittedName>
</protein>
<dbReference type="Gene3D" id="3.40.50.1100">
    <property type="match status" value="2"/>
</dbReference>
<dbReference type="InterPro" id="IPR001216">
    <property type="entry name" value="P-phosphate_BS"/>
</dbReference>
<dbReference type="STRING" id="1737425.GCA_900049755_02167"/>
<dbReference type="Proteomes" id="UP000247696">
    <property type="component" value="Chromosome"/>
</dbReference>
<dbReference type="PANTHER" id="PTHR10314">
    <property type="entry name" value="CYSTATHIONINE BETA-SYNTHASE"/>
    <property type="match status" value="1"/>
</dbReference>
<dbReference type="CDD" id="cd01561">
    <property type="entry name" value="CBS_like"/>
    <property type="match status" value="1"/>
</dbReference>
<dbReference type="InterPro" id="IPR036052">
    <property type="entry name" value="TrpB-like_PALP_sf"/>
</dbReference>
<dbReference type="Pfam" id="PF00291">
    <property type="entry name" value="PALP"/>
    <property type="match status" value="1"/>
</dbReference>
<feature type="domain" description="Tryptophan synthase beta chain-like PALP" evidence="4">
    <location>
        <begin position="42"/>
        <end position="329"/>
    </location>
</feature>
<proteinExistence type="predicted"/>
<feature type="compositionally biased region" description="Gly residues" evidence="3">
    <location>
        <begin position="18"/>
        <end position="36"/>
    </location>
</feature>
<feature type="region of interest" description="Disordered" evidence="3">
    <location>
        <begin position="352"/>
        <end position="374"/>
    </location>
</feature>
<dbReference type="KEGG" id="cpre:Csp1_04610"/>
<evidence type="ECO:0000313" key="5">
    <source>
        <dbReference type="EMBL" id="AWT25281.1"/>
    </source>
</evidence>
<dbReference type="InterPro" id="IPR001926">
    <property type="entry name" value="TrpB-like_PALP"/>
</dbReference>
<name>A0A2Z3YPC7_9CORY</name>
<gene>
    <name evidence="5" type="primary">sbnA</name>
    <name evidence="5" type="ORF">Csp1_04610</name>
</gene>
<sequence length="374" mass="38352">MRSPHVGTDPEIDHPGETGTGGAAGPGGGGGDAGTGTDGIDSCVGGTPLIRLNRLCRARGVSVWGKMEGFNPGGSAKDRTARALLDSAVSTGVTGPGGTVVESSSGNLGVALARSCALRGISFHCVVDPRVNRQTVAVMEALGATIHRVLSPDPATGDWLAARRHRVRELLETLPGSVNLDQYSNRAAMDAHADGTMREIIAQLGHPPDHLLVAVSTTGTIGGCLRLLRRIGASTTVTAVDARGSVLYGGTPGERPLPGYGAGVVPELSRMSSPDRLDRVSAPRAVAGARLTARREGFLPGASGGAVVAAFMALRSAIRPGEDAVLVFHDFGHAYLETLYDDDWVRTHIAEPGDLPDLDGSTSGVSGDSPGAVL</sequence>
<evidence type="ECO:0000256" key="2">
    <source>
        <dbReference type="ARBA" id="ARBA00022898"/>
    </source>
</evidence>
<accession>A0A2Z3YPC7</accession>
<dbReference type="OrthoDB" id="5176350at2"/>
<dbReference type="RefSeq" id="WP_110480972.1">
    <property type="nucleotide sequence ID" value="NZ_CP024988.1"/>
</dbReference>
<keyword evidence="2" id="KW-0663">Pyridoxal phosphate</keyword>
<feature type="region of interest" description="Disordered" evidence="3">
    <location>
        <begin position="1"/>
        <end position="36"/>
    </location>
</feature>
<evidence type="ECO:0000259" key="4">
    <source>
        <dbReference type="Pfam" id="PF00291"/>
    </source>
</evidence>
<dbReference type="GO" id="GO:0006535">
    <property type="term" value="P:cysteine biosynthetic process from serine"/>
    <property type="evidence" value="ECO:0007669"/>
    <property type="project" value="InterPro"/>
</dbReference>
<dbReference type="GO" id="GO:0016765">
    <property type="term" value="F:transferase activity, transferring alkyl or aryl (other than methyl) groups"/>
    <property type="evidence" value="ECO:0007669"/>
    <property type="project" value="UniProtKB-ARBA"/>
</dbReference>
<dbReference type="InterPro" id="IPR050214">
    <property type="entry name" value="Cys_Synth/Cystath_Beta-Synth"/>
</dbReference>
<comment type="cofactor">
    <cofactor evidence="1">
        <name>pyridoxal 5'-phosphate</name>
        <dbReference type="ChEBI" id="CHEBI:597326"/>
    </cofactor>
</comment>
<keyword evidence="6" id="KW-1185">Reference proteome</keyword>
<dbReference type="SUPFAM" id="SSF53686">
    <property type="entry name" value="Tryptophan synthase beta subunit-like PLP-dependent enzymes"/>
    <property type="match status" value="1"/>
</dbReference>
<organism evidence="5 6">
    <name type="scientific">Corynebacterium provencense</name>
    <dbReference type="NCBI Taxonomy" id="1737425"/>
    <lineage>
        <taxon>Bacteria</taxon>
        <taxon>Bacillati</taxon>
        <taxon>Actinomycetota</taxon>
        <taxon>Actinomycetes</taxon>
        <taxon>Mycobacteriales</taxon>
        <taxon>Corynebacteriaceae</taxon>
        <taxon>Corynebacterium</taxon>
    </lineage>
</organism>
<evidence type="ECO:0000313" key="6">
    <source>
        <dbReference type="Proteomes" id="UP000247696"/>
    </source>
</evidence>
<evidence type="ECO:0000256" key="3">
    <source>
        <dbReference type="SAM" id="MobiDB-lite"/>
    </source>
</evidence>
<dbReference type="EMBL" id="CP024988">
    <property type="protein sequence ID" value="AWT25281.1"/>
    <property type="molecule type" value="Genomic_DNA"/>
</dbReference>
<dbReference type="AlphaFoldDB" id="A0A2Z3YPC7"/>